<dbReference type="Pfam" id="PF12840">
    <property type="entry name" value="HTH_20"/>
    <property type="match status" value="1"/>
</dbReference>
<organism evidence="5 6">
    <name type="scientific">Naumannella cuiyingiana</name>
    <dbReference type="NCBI Taxonomy" id="1347891"/>
    <lineage>
        <taxon>Bacteria</taxon>
        <taxon>Bacillati</taxon>
        <taxon>Actinomycetota</taxon>
        <taxon>Actinomycetes</taxon>
        <taxon>Propionibacteriales</taxon>
        <taxon>Propionibacteriaceae</taxon>
        <taxon>Naumannella</taxon>
    </lineage>
</organism>
<name>A0A7Z0IM97_9ACTN</name>
<dbReference type="InterPro" id="IPR036390">
    <property type="entry name" value="WH_DNA-bd_sf"/>
</dbReference>
<protein>
    <submittedName>
        <fullName evidence="5">DNA-binding transcriptional ArsR family regulator</fullName>
    </submittedName>
</protein>
<dbReference type="PRINTS" id="PR00778">
    <property type="entry name" value="HTHARSR"/>
</dbReference>
<accession>A0A7Z0IM97</accession>
<dbReference type="PROSITE" id="PS50987">
    <property type="entry name" value="HTH_ARSR_2"/>
    <property type="match status" value="1"/>
</dbReference>
<gene>
    <name evidence="5" type="ORF">GGQ54_002956</name>
</gene>
<dbReference type="GO" id="GO:0003677">
    <property type="term" value="F:DNA binding"/>
    <property type="evidence" value="ECO:0007669"/>
    <property type="project" value="UniProtKB-KW"/>
</dbReference>
<dbReference type="EMBL" id="JACBZS010000001">
    <property type="protein sequence ID" value="NYI72396.1"/>
    <property type="molecule type" value="Genomic_DNA"/>
</dbReference>
<feature type="domain" description="HTH arsR-type" evidence="4">
    <location>
        <begin position="16"/>
        <end position="110"/>
    </location>
</feature>
<dbReference type="InterPro" id="IPR011991">
    <property type="entry name" value="ArsR-like_HTH"/>
</dbReference>
<evidence type="ECO:0000313" key="6">
    <source>
        <dbReference type="Proteomes" id="UP000527616"/>
    </source>
</evidence>
<dbReference type="InterPro" id="IPR036388">
    <property type="entry name" value="WH-like_DNA-bd_sf"/>
</dbReference>
<sequence length="113" mass="12429">MTTCDAPEDRYATDPLGVAEADRLAEVMQGLASPVRLRLLGVLRSGPATVTELCVAIDAGQASVSNHLRLMRHLGLVVGEREGRRVRYRLFDDHVSAVYDEAVRHLGHLRSQP</sequence>
<keyword evidence="6" id="KW-1185">Reference proteome</keyword>
<evidence type="ECO:0000256" key="1">
    <source>
        <dbReference type="ARBA" id="ARBA00023015"/>
    </source>
</evidence>
<dbReference type="GO" id="GO:0003700">
    <property type="term" value="F:DNA-binding transcription factor activity"/>
    <property type="evidence" value="ECO:0007669"/>
    <property type="project" value="InterPro"/>
</dbReference>
<keyword evidence="1" id="KW-0805">Transcription regulation</keyword>
<reference evidence="5 6" key="1">
    <citation type="submission" date="2020-07" db="EMBL/GenBank/DDBJ databases">
        <title>Sequencing the genomes of 1000 actinobacteria strains.</title>
        <authorList>
            <person name="Klenk H.-P."/>
        </authorList>
    </citation>
    <scope>NUCLEOTIDE SEQUENCE [LARGE SCALE GENOMIC DNA]</scope>
    <source>
        <strain evidence="5 6">DSM 103164</strain>
    </source>
</reference>
<dbReference type="RefSeq" id="WP_179446066.1">
    <property type="nucleotide sequence ID" value="NZ_JACBZS010000001.1"/>
</dbReference>
<dbReference type="Proteomes" id="UP000527616">
    <property type="component" value="Unassembled WGS sequence"/>
</dbReference>
<dbReference type="SUPFAM" id="SSF46785">
    <property type="entry name" value="Winged helix' DNA-binding domain"/>
    <property type="match status" value="1"/>
</dbReference>
<dbReference type="PANTHER" id="PTHR43132:SF6">
    <property type="entry name" value="HTH-TYPE TRANSCRIPTIONAL REPRESSOR CZRA"/>
    <property type="match status" value="1"/>
</dbReference>
<dbReference type="AlphaFoldDB" id="A0A7Z0IM97"/>
<dbReference type="InterPro" id="IPR051011">
    <property type="entry name" value="Metal_resp_trans_reg"/>
</dbReference>
<keyword evidence="2 5" id="KW-0238">DNA-binding</keyword>
<dbReference type="InterPro" id="IPR001845">
    <property type="entry name" value="HTH_ArsR_DNA-bd_dom"/>
</dbReference>
<proteinExistence type="predicted"/>
<evidence type="ECO:0000313" key="5">
    <source>
        <dbReference type="EMBL" id="NYI72396.1"/>
    </source>
</evidence>
<dbReference type="SMART" id="SM00418">
    <property type="entry name" value="HTH_ARSR"/>
    <property type="match status" value="1"/>
</dbReference>
<dbReference type="Gene3D" id="1.10.10.10">
    <property type="entry name" value="Winged helix-like DNA-binding domain superfamily/Winged helix DNA-binding domain"/>
    <property type="match status" value="1"/>
</dbReference>
<evidence type="ECO:0000256" key="2">
    <source>
        <dbReference type="ARBA" id="ARBA00023125"/>
    </source>
</evidence>
<dbReference type="PANTHER" id="PTHR43132">
    <property type="entry name" value="ARSENICAL RESISTANCE OPERON REPRESSOR ARSR-RELATED"/>
    <property type="match status" value="1"/>
</dbReference>
<evidence type="ECO:0000259" key="4">
    <source>
        <dbReference type="PROSITE" id="PS50987"/>
    </source>
</evidence>
<comment type="caution">
    <text evidence="5">The sequence shown here is derived from an EMBL/GenBank/DDBJ whole genome shotgun (WGS) entry which is preliminary data.</text>
</comment>
<evidence type="ECO:0000256" key="3">
    <source>
        <dbReference type="ARBA" id="ARBA00023163"/>
    </source>
</evidence>
<dbReference type="CDD" id="cd00090">
    <property type="entry name" value="HTH_ARSR"/>
    <property type="match status" value="1"/>
</dbReference>
<dbReference type="NCBIfam" id="NF033788">
    <property type="entry name" value="HTH_metalloreg"/>
    <property type="match status" value="1"/>
</dbReference>
<keyword evidence="3" id="KW-0804">Transcription</keyword>